<name>A0AA42L0N1_9BURK</name>
<keyword evidence="1" id="KW-0472">Membrane</keyword>
<accession>A0AA42L0N1</accession>
<sequence>MKPINAMKRYGAKIAAAGAAVTLSTGAFAQSTGIDSILDAVSLSGIETKVVAACLLIVGIAMVFKGPDLAKRIIRKV</sequence>
<evidence type="ECO:0000256" key="2">
    <source>
        <dbReference type="SAM" id="SignalP"/>
    </source>
</evidence>
<dbReference type="RefSeq" id="WP_279860513.1">
    <property type="nucleotide sequence ID" value="NZ_JAODZU010000021.1"/>
</dbReference>
<dbReference type="AlphaFoldDB" id="A0AA42L0N1"/>
<feature type="signal peptide" evidence="2">
    <location>
        <begin position="1"/>
        <end position="29"/>
    </location>
</feature>
<proteinExistence type="predicted"/>
<reference evidence="3" key="1">
    <citation type="submission" date="2022-09" db="EMBL/GenBank/DDBJ databases">
        <title>Intensive care unit water sources are persistently colonized with multi-drug resistant bacteria and are the site of extensive horizontal gene transfer of antibiotic resistance genes.</title>
        <authorList>
            <person name="Diorio-Toth L."/>
        </authorList>
    </citation>
    <scope>NUCLEOTIDE SEQUENCE</scope>
    <source>
        <strain evidence="3">GD04130</strain>
    </source>
</reference>
<evidence type="ECO:0000313" key="3">
    <source>
        <dbReference type="EMBL" id="MDH0364517.1"/>
    </source>
</evidence>
<keyword evidence="1" id="KW-1133">Transmembrane helix</keyword>
<evidence type="ECO:0008006" key="5">
    <source>
        <dbReference type="Google" id="ProtNLM"/>
    </source>
</evidence>
<dbReference type="EMBL" id="JAODZU010000021">
    <property type="protein sequence ID" value="MDH0364517.1"/>
    <property type="molecule type" value="Genomic_DNA"/>
</dbReference>
<feature type="transmembrane region" description="Helical" evidence="1">
    <location>
        <begin position="45"/>
        <end position="64"/>
    </location>
</feature>
<evidence type="ECO:0000256" key="1">
    <source>
        <dbReference type="SAM" id="Phobius"/>
    </source>
</evidence>
<organism evidence="3 4">
    <name type="scientific">Comamonas aquatica</name>
    <dbReference type="NCBI Taxonomy" id="225991"/>
    <lineage>
        <taxon>Bacteria</taxon>
        <taxon>Pseudomonadati</taxon>
        <taxon>Pseudomonadota</taxon>
        <taxon>Betaproteobacteria</taxon>
        <taxon>Burkholderiales</taxon>
        <taxon>Comamonadaceae</taxon>
        <taxon>Comamonas</taxon>
    </lineage>
</organism>
<evidence type="ECO:0000313" key="4">
    <source>
        <dbReference type="Proteomes" id="UP001158297"/>
    </source>
</evidence>
<dbReference type="Proteomes" id="UP001158297">
    <property type="component" value="Unassembled WGS sequence"/>
</dbReference>
<keyword evidence="2" id="KW-0732">Signal</keyword>
<feature type="chain" id="PRO_5041370081" description="Phage coat protein" evidence="2">
    <location>
        <begin position="30"/>
        <end position="77"/>
    </location>
</feature>
<keyword evidence="1" id="KW-0812">Transmembrane</keyword>
<gene>
    <name evidence="3" type="ORF">N7330_15880</name>
</gene>
<comment type="caution">
    <text evidence="3">The sequence shown here is derived from an EMBL/GenBank/DDBJ whole genome shotgun (WGS) entry which is preliminary data.</text>
</comment>
<protein>
    <recommendedName>
        <fullName evidence="5">Phage coat protein</fullName>
    </recommendedName>
</protein>